<comment type="cofactor">
    <cofactor evidence="1 7 9">
        <name>pyridoxal 5'-phosphate</name>
        <dbReference type="ChEBI" id="CHEBI:597326"/>
    </cofactor>
</comment>
<evidence type="ECO:0000256" key="6">
    <source>
        <dbReference type="PIRSR" id="PIRSR000524-1"/>
    </source>
</evidence>
<dbReference type="GO" id="GO:0016491">
    <property type="term" value="F:oxidoreductase activity"/>
    <property type="evidence" value="ECO:0007669"/>
    <property type="project" value="UniProtKB-KW"/>
</dbReference>
<evidence type="ECO:0000313" key="11">
    <source>
        <dbReference type="EMBL" id="VYT80292.1"/>
    </source>
</evidence>
<protein>
    <submittedName>
        <fullName evidence="11">Soluble hydrogenase 42 kDa subunit</fullName>
        <ecNumber evidence="11">1.12.-.-</ecNumber>
    </submittedName>
</protein>
<comment type="similarity">
    <text evidence="2 8">Belongs to the class-V pyridoxal-phosphate-dependent aminotransferase family.</text>
</comment>
<feature type="domain" description="Aminotransferase class V" evidence="10">
    <location>
        <begin position="30"/>
        <end position="318"/>
    </location>
</feature>
<dbReference type="GO" id="GO:0004760">
    <property type="term" value="F:L-serine-pyruvate transaminase activity"/>
    <property type="evidence" value="ECO:0007669"/>
    <property type="project" value="TreeGrafter"/>
</dbReference>
<evidence type="ECO:0000256" key="4">
    <source>
        <dbReference type="ARBA" id="ARBA00022679"/>
    </source>
</evidence>
<dbReference type="InterPro" id="IPR015422">
    <property type="entry name" value="PyrdxlP-dep_Trfase_small"/>
</dbReference>
<evidence type="ECO:0000256" key="2">
    <source>
        <dbReference type="ARBA" id="ARBA00009236"/>
    </source>
</evidence>
<organism evidence="11">
    <name type="scientific">Clostridium paraputrificum</name>
    <dbReference type="NCBI Taxonomy" id="29363"/>
    <lineage>
        <taxon>Bacteria</taxon>
        <taxon>Bacillati</taxon>
        <taxon>Bacillota</taxon>
        <taxon>Clostridia</taxon>
        <taxon>Eubacteriales</taxon>
        <taxon>Clostridiaceae</taxon>
        <taxon>Clostridium</taxon>
    </lineage>
</organism>
<feature type="binding site" evidence="6">
    <location>
        <position position="336"/>
    </location>
    <ligand>
        <name>substrate</name>
    </ligand>
</feature>
<dbReference type="PIRSF" id="PIRSF000524">
    <property type="entry name" value="SPT"/>
    <property type="match status" value="1"/>
</dbReference>
<reference evidence="11" key="1">
    <citation type="submission" date="2019-11" db="EMBL/GenBank/DDBJ databases">
        <authorList>
            <person name="Feng L."/>
        </authorList>
    </citation>
    <scope>NUCLEOTIDE SEQUENCE</scope>
    <source>
        <strain evidence="11">CParaputrificumLFYP93</strain>
    </source>
</reference>
<evidence type="ECO:0000256" key="9">
    <source>
        <dbReference type="RuleBase" id="RU004504"/>
    </source>
</evidence>
<dbReference type="GO" id="GO:0008453">
    <property type="term" value="F:alanine-glyoxylate transaminase activity"/>
    <property type="evidence" value="ECO:0007669"/>
    <property type="project" value="TreeGrafter"/>
</dbReference>
<sequence>MNNKFVYTPGPTNVRENVRLERAKATTNPDMDTNFVEFYKNTCDKVSKILNTKNETYILCGEGILGLEAACATLTEPGDRVLVIDNGIFGKGFMDFVKIYGGDGVYYSSDYRKEIDIDKLNEFLQMDHDFKYATLVHCDTPTGVKNNLSTICSLLNEYGILSVVDSVAGMGGEEVKGDEWKIDVILGGAQKAFSAPTGLTTVTLSNRAKEVMESRKTPVMGFYCNLNIWKNYYREKWFPYTMPISDIMALDLALDNILKEGIENVILRHNKVAEATRKALQEFGLELFLENGFCNTVTAFKVPEYIGAVKLKNYINDKYNAIISTSLKPYDNEIIRIGHMGENARIEEISYVLNLIGKALKDLGYVSEKNLLDIFNGYYSSIHSL</sequence>
<keyword evidence="5 7" id="KW-0663">Pyridoxal phosphate</keyword>
<dbReference type="InterPro" id="IPR020578">
    <property type="entry name" value="Aminotrans_V_PyrdxlP_BS"/>
</dbReference>
<evidence type="ECO:0000256" key="8">
    <source>
        <dbReference type="RuleBase" id="RU004075"/>
    </source>
</evidence>
<dbReference type="PANTHER" id="PTHR21152:SF24">
    <property type="entry name" value="ALANINE--GLYOXYLATE AMINOTRANSFERASE 1"/>
    <property type="match status" value="1"/>
</dbReference>
<dbReference type="Pfam" id="PF00266">
    <property type="entry name" value="Aminotran_5"/>
    <property type="match status" value="1"/>
</dbReference>
<dbReference type="EMBL" id="CACRTV010000021">
    <property type="protein sequence ID" value="VYT80292.1"/>
    <property type="molecule type" value="Genomic_DNA"/>
</dbReference>
<keyword evidence="11" id="KW-0560">Oxidoreductase</keyword>
<dbReference type="InterPro" id="IPR000192">
    <property type="entry name" value="Aminotrans_V_dom"/>
</dbReference>
<dbReference type="RefSeq" id="WP_156559175.1">
    <property type="nucleotide sequence ID" value="NZ_CACRTV010000021.1"/>
</dbReference>
<evidence type="ECO:0000259" key="10">
    <source>
        <dbReference type="Pfam" id="PF00266"/>
    </source>
</evidence>
<dbReference type="PROSITE" id="PS00595">
    <property type="entry name" value="AA_TRANSFER_CLASS_5"/>
    <property type="match status" value="1"/>
</dbReference>
<evidence type="ECO:0000256" key="1">
    <source>
        <dbReference type="ARBA" id="ARBA00001933"/>
    </source>
</evidence>
<keyword evidence="4" id="KW-0808">Transferase</keyword>
<dbReference type="SUPFAM" id="SSF53383">
    <property type="entry name" value="PLP-dependent transferases"/>
    <property type="match status" value="1"/>
</dbReference>
<dbReference type="EC" id="1.12.-.-" evidence="11"/>
<dbReference type="Gene3D" id="3.40.640.10">
    <property type="entry name" value="Type I PLP-dependent aspartate aminotransferase-like (Major domain)"/>
    <property type="match status" value="1"/>
</dbReference>
<dbReference type="InterPro" id="IPR015421">
    <property type="entry name" value="PyrdxlP-dep_Trfase_major"/>
</dbReference>
<dbReference type="InterPro" id="IPR024169">
    <property type="entry name" value="SP_NH2Trfase/AEP_transaminase"/>
</dbReference>
<dbReference type="Gene3D" id="3.90.1150.10">
    <property type="entry name" value="Aspartate Aminotransferase, domain 1"/>
    <property type="match status" value="1"/>
</dbReference>
<evidence type="ECO:0000256" key="3">
    <source>
        <dbReference type="ARBA" id="ARBA00022576"/>
    </source>
</evidence>
<dbReference type="PANTHER" id="PTHR21152">
    <property type="entry name" value="AMINOTRANSFERASE CLASS V"/>
    <property type="match status" value="1"/>
</dbReference>
<dbReference type="GO" id="GO:0019265">
    <property type="term" value="P:glycine biosynthetic process, by transamination of glyoxylate"/>
    <property type="evidence" value="ECO:0007669"/>
    <property type="project" value="TreeGrafter"/>
</dbReference>
<gene>
    <name evidence="11" type="ORF">CPLFYP93_00634</name>
</gene>
<accession>A0A6N2ZUB8</accession>
<proteinExistence type="inferred from homology"/>
<feature type="modified residue" description="N6-(pyridoxal phosphate)lysine" evidence="7">
    <location>
        <position position="191"/>
    </location>
</feature>
<name>A0A6N2ZUB8_9CLOT</name>
<evidence type="ECO:0000256" key="7">
    <source>
        <dbReference type="PIRSR" id="PIRSR000524-50"/>
    </source>
</evidence>
<keyword evidence="3" id="KW-0032">Aminotransferase</keyword>
<evidence type="ECO:0000256" key="5">
    <source>
        <dbReference type="ARBA" id="ARBA00022898"/>
    </source>
</evidence>
<dbReference type="AlphaFoldDB" id="A0A6N2ZUB8"/>
<dbReference type="InterPro" id="IPR015424">
    <property type="entry name" value="PyrdxlP-dep_Trfase"/>
</dbReference>